<dbReference type="RefSeq" id="WP_018064861.1">
    <property type="nucleotide sequence ID" value="NZ_AQWH01000009.1"/>
</dbReference>
<reference evidence="1 2" key="1">
    <citation type="submission" date="2017-03" db="EMBL/GenBank/DDBJ databases">
        <title>Foreign affairs: Plasmid Transfer between Roseobacters and Rhizobia.</title>
        <authorList>
            <person name="Bartling P."/>
            <person name="Bunk B."/>
            <person name="Overmann J."/>
            <person name="Brinkmann H."/>
            <person name="Petersen J."/>
        </authorList>
    </citation>
    <scope>NUCLEOTIDE SEQUENCE [LARGE SCALE GENOMIC DNA]</scope>
    <source>
        <strain evidence="1 2">MACL11</strain>
    </source>
</reference>
<dbReference type="InterPro" id="IPR007709">
    <property type="entry name" value="N-FG_amidohydro"/>
</dbReference>
<dbReference type="STRING" id="1122214.Mame_00985"/>
<proteinExistence type="predicted"/>
<evidence type="ECO:0000313" key="2">
    <source>
        <dbReference type="Proteomes" id="UP000191135"/>
    </source>
</evidence>
<organism evidence="1 2">
    <name type="scientific">Martelella mediterranea DSM 17316</name>
    <dbReference type="NCBI Taxonomy" id="1122214"/>
    <lineage>
        <taxon>Bacteria</taxon>
        <taxon>Pseudomonadati</taxon>
        <taxon>Pseudomonadota</taxon>
        <taxon>Alphaproteobacteria</taxon>
        <taxon>Hyphomicrobiales</taxon>
        <taxon>Aurantimonadaceae</taxon>
        <taxon>Martelella</taxon>
    </lineage>
</organism>
<dbReference type="eggNOG" id="COG3741">
    <property type="taxonomic scope" value="Bacteria"/>
</dbReference>
<name>A0A1U9YY48_9HYPH</name>
<dbReference type="AlphaFoldDB" id="A0A1U9YY48"/>
<dbReference type="SUPFAM" id="SSF53187">
    <property type="entry name" value="Zn-dependent exopeptidases"/>
    <property type="match status" value="1"/>
</dbReference>
<dbReference type="Proteomes" id="UP000191135">
    <property type="component" value="Chromosome"/>
</dbReference>
<gene>
    <name evidence="1" type="ORF">Mame_00985</name>
</gene>
<dbReference type="KEGG" id="mmed:Mame_00985"/>
<protein>
    <submittedName>
        <fullName evidence="1">N-formylglutamate deformylase</fullName>
    </submittedName>
</protein>
<evidence type="ECO:0000313" key="1">
    <source>
        <dbReference type="EMBL" id="AQZ50358.1"/>
    </source>
</evidence>
<dbReference type="Pfam" id="PF05013">
    <property type="entry name" value="FGase"/>
    <property type="match status" value="1"/>
</dbReference>
<dbReference type="EMBL" id="CP020330">
    <property type="protein sequence ID" value="AQZ50358.1"/>
    <property type="molecule type" value="Genomic_DNA"/>
</dbReference>
<dbReference type="Gene3D" id="3.40.630.40">
    <property type="entry name" value="Zn-dependent exopeptidases"/>
    <property type="match status" value="1"/>
</dbReference>
<sequence length="303" mass="33519">MTELGRQERQADGDGRNVFFEVIRPETQTLPLVFNSPHSGRVYTREFLAASRLDAQQIRRSEDLYVDELFSAAPAFGAPLQRAFFPRAFLDVNREPFELDPRMFSGPLPAHINAVSPRVIGGLGTIPKIVAENMPIYDAPLDVAEGLSRIEWIYRPYHQSLKALLQETRRNFGRAVLIDCHSMPGTVSVGGHRRRPDFIIGDRYGTSASAAIAYAAISILEGMGFSTAYNKPYAGGFITEHYGRPAADCHALQIEISRRLYADEASLQKKPEFVAVKQAVNLFIGEFAAFLMAEGEAPGLAAE</sequence>
<keyword evidence="2" id="KW-1185">Reference proteome</keyword>
<accession>A0A1U9YY48</accession>